<feature type="region of interest" description="Disordered" evidence="1">
    <location>
        <begin position="218"/>
        <end position="250"/>
    </location>
</feature>
<keyword evidence="3" id="KW-1185">Reference proteome</keyword>
<organism evidence="2 3">
    <name type="scientific">Synechococcus phage S-H35</name>
    <dbReference type="NCBI Taxonomy" id="1983572"/>
    <lineage>
        <taxon>Viruses</taxon>
        <taxon>Duplodnaviria</taxon>
        <taxon>Heunggongvirae</taxon>
        <taxon>Uroviricota</taxon>
        <taxon>Caudoviricetes</taxon>
        <taxon>Pantevenvirales</taxon>
        <taxon>Kyanoviridae</taxon>
        <taxon>Shandvirus</taxon>
        <taxon>Shandvirus sh35</taxon>
    </lineage>
</organism>
<proteinExistence type="predicted"/>
<dbReference type="GeneID" id="65107810"/>
<sequence>MAQAKILRYPLKVPVEGDMLDSADAPTGRVDYLKIQRFRVNHEKSEGGYGGSNLPGNKQATDLSPDGVVYIAMPQSISTSYQADYNAVNMGIAGVLGAGVAAAIGGGSDADQLTNQVMSAASAALPEIAYNKGASIISNLANLAGMETGVNGAALQNLVKGRIMNPFTEQIFNGVQFRQHQFTIKMVARSKKEAEDILGIIKYIKKGAMPLLGDAVKEEEDQLKQSDTGKQLESKAGDASGDTSITEKVEQAGTTVNRKGKFLQIPDRFQLSFVRLDSATGKLTHLPHYKFQPCVCINVSVNYTPDGQYVSFKDGIADLSSTNKGGKQLLVPAVELGMSFAETRFITQADIIAGY</sequence>
<evidence type="ECO:0000256" key="1">
    <source>
        <dbReference type="SAM" id="MobiDB-lite"/>
    </source>
</evidence>
<dbReference type="EMBL" id="KY945241">
    <property type="protein sequence ID" value="ARW56952.1"/>
    <property type="molecule type" value="Genomic_RNA"/>
</dbReference>
<dbReference type="Pfam" id="PF11091">
    <property type="entry name" value="T4_tail_cap"/>
    <property type="match status" value="1"/>
</dbReference>
<evidence type="ECO:0000313" key="3">
    <source>
        <dbReference type="Proteomes" id="UP000225351"/>
    </source>
</evidence>
<dbReference type="Proteomes" id="UP000225351">
    <property type="component" value="Segment"/>
</dbReference>
<dbReference type="KEGG" id="vg:65107810"/>
<dbReference type="RefSeq" id="YP_010090338.1">
    <property type="nucleotide sequence ID" value="NC_055719.1"/>
</dbReference>
<dbReference type="InterPro" id="IPR024389">
    <property type="entry name" value="Gp48_T4-like"/>
</dbReference>
<evidence type="ECO:0000313" key="2">
    <source>
        <dbReference type="EMBL" id="ARW56952.1"/>
    </source>
</evidence>
<name>A0A1Z1LWB3_9CAUD</name>
<protein>
    <submittedName>
        <fullName evidence="2">Baseplate tail tube cap protein</fullName>
    </submittedName>
</protein>
<accession>A0A1Z1LWB3</accession>
<reference evidence="2 3" key="1">
    <citation type="submission" date="2017-04" db="EMBL/GenBank/DDBJ databases">
        <title>Isolation and Genetic Analysis of a Novel Cyanophage S-H35 from the Bohai Sea.</title>
        <authorList>
            <person name="Xu X."/>
        </authorList>
    </citation>
    <scope>NUCLEOTIDE SEQUENCE [LARGE SCALE GENOMIC DNA]</scope>
</reference>